<comment type="catalytic activity">
    <reaction evidence="4">
        <text>holo-[ACP] + malonyl-CoA = malonyl-[ACP] + CoA</text>
        <dbReference type="Rhea" id="RHEA:41792"/>
        <dbReference type="Rhea" id="RHEA-COMP:9623"/>
        <dbReference type="Rhea" id="RHEA-COMP:9685"/>
        <dbReference type="ChEBI" id="CHEBI:57287"/>
        <dbReference type="ChEBI" id="CHEBI:57384"/>
        <dbReference type="ChEBI" id="CHEBI:64479"/>
        <dbReference type="ChEBI" id="CHEBI:78449"/>
        <dbReference type="EC" id="2.3.1.39"/>
    </reaction>
</comment>
<evidence type="ECO:0000313" key="6">
    <source>
        <dbReference type="EMBL" id="MBI6547456.1"/>
    </source>
</evidence>
<name>A0ABS0U0Q7_9GAMM</name>
<keyword evidence="7" id="KW-1185">Reference proteome</keyword>
<dbReference type="Pfam" id="PF00698">
    <property type="entry name" value="Acyl_transf_1"/>
    <property type="match status" value="1"/>
</dbReference>
<sequence length="412" mass="46350">MKTAIDSAKTVFLFPGVGAQQPDMFAEFQTYPEYRACLDEVSELSQVNLFDVIHGERRDILKQVRIAQLALTATTVAIASILRQHCGLVPEFMMGHSLGQYPALCSAGYLDLATLTQVVNIRSEVVEACARHYQQGDMCWVLHVPAEVVVQEVGKARIDDGIDIYISAIDAFDQATISGEMADIRRFAPRMEALGGLLYPLKIGGPFHSPLMAEAKEKLAALLDFLPNASQQNAPVSRLVCNVSGAELPAENLKSSILQHLISPVQWLQSLQYVAQNGVTRYLEISPKTVLSYLTQRAGLPMRSLCEPDEMFTFTQELGSRERRREQFFRYCYFHLYSSKLPDIADSAAVAQLHRIRQEVKQRIKDSHLNVEEGDFLHSVTQQWLEIIEANGNRSLWMEKAKLQSLFDAMRR</sequence>
<dbReference type="Proteomes" id="UP000696184">
    <property type="component" value="Unassembled WGS sequence"/>
</dbReference>
<proteinExistence type="predicted"/>
<dbReference type="RefSeq" id="WP_198688263.1">
    <property type="nucleotide sequence ID" value="NZ_CAWPUD010000007.1"/>
</dbReference>
<evidence type="ECO:0000256" key="1">
    <source>
        <dbReference type="ARBA" id="ARBA00013258"/>
    </source>
</evidence>
<feature type="domain" description="Malonyl-CoA:ACP transacylase (MAT)" evidence="5">
    <location>
        <begin position="13"/>
        <end position="302"/>
    </location>
</feature>
<organism evidence="6 7">
    <name type="scientific">Xenorhabdus lircayensis</name>
    <dbReference type="NCBI Taxonomy" id="2763499"/>
    <lineage>
        <taxon>Bacteria</taxon>
        <taxon>Pseudomonadati</taxon>
        <taxon>Pseudomonadota</taxon>
        <taxon>Gammaproteobacteria</taxon>
        <taxon>Enterobacterales</taxon>
        <taxon>Morganellaceae</taxon>
        <taxon>Xenorhabdus</taxon>
    </lineage>
</organism>
<evidence type="ECO:0000256" key="3">
    <source>
        <dbReference type="ARBA" id="ARBA00023315"/>
    </source>
</evidence>
<gene>
    <name evidence="6" type="ORF">H8A87_01570</name>
</gene>
<evidence type="ECO:0000256" key="4">
    <source>
        <dbReference type="ARBA" id="ARBA00048462"/>
    </source>
</evidence>
<dbReference type="InterPro" id="IPR016035">
    <property type="entry name" value="Acyl_Trfase/lysoPLipase"/>
</dbReference>
<accession>A0ABS0U0Q7</accession>
<keyword evidence="2" id="KW-0808">Transferase</keyword>
<comment type="caution">
    <text evidence="6">The sequence shown here is derived from an EMBL/GenBank/DDBJ whole genome shotgun (WGS) entry which is preliminary data.</text>
</comment>
<protein>
    <recommendedName>
        <fullName evidence="1">[acyl-carrier-protein] S-malonyltransferase</fullName>
        <ecNumber evidence="1">2.3.1.39</ecNumber>
    </recommendedName>
</protein>
<dbReference type="PANTHER" id="PTHR42681">
    <property type="entry name" value="MALONYL-COA-ACYL CARRIER PROTEIN TRANSACYLASE, MITOCHONDRIAL"/>
    <property type="match status" value="1"/>
</dbReference>
<dbReference type="InterPro" id="IPR014043">
    <property type="entry name" value="Acyl_transferase_dom"/>
</dbReference>
<evidence type="ECO:0000313" key="7">
    <source>
        <dbReference type="Proteomes" id="UP000696184"/>
    </source>
</evidence>
<dbReference type="InterPro" id="IPR001227">
    <property type="entry name" value="Ac_transferase_dom_sf"/>
</dbReference>
<dbReference type="SMART" id="SM00827">
    <property type="entry name" value="PKS_AT"/>
    <property type="match status" value="1"/>
</dbReference>
<evidence type="ECO:0000256" key="2">
    <source>
        <dbReference type="ARBA" id="ARBA00022679"/>
    </source>
</evidence>
<dbReference type="SUPFAM" id="SSF52151">
    <property type="entry name" value="FabD/lysophospholipase-like"/>
    <property type="match status" value="1"/>
</dbReference>
<reference evidence="6 7" key="1">
    <citation type="submission" date="2020-08" db="EMBL/GenBank/DDBJ databases">
        <title>Description of Xenorhabdus lircayensis sp. nov., the symbiotic bacterium associated with the entomopathogenic nematode Steirnernema unicornum.</title>
        <authorList>
            <person name="Castaneda-Alvarez C."/>
            <person name="Prodan S."/>
            <person name="Zamorano A."/>
            <person name="San-Blas E."/>
            <person name="Aballay E."/>
        </authorList>
    </citation>
    <scope>NUCLEOTIDE SEQUENCE [LARGE SCALE GENOMIC DNA]</scope>
    <source>
        <strain evidence="6 7">VLS</strain>
    </source>
</reference>
<dbReference type="EMBL" id="JACOII010000011">
    <property type="protein sequence ID" value="MBI6547456.1"/>
    <property type="molecule type" value="Genomic_DNA"/>
</dbReference>
<keyword evidence="3" id="KW-0012">Acyltransferase</keyword>
<dbReference type="Gene3D" id="3.40.366.10">
    <property type="entry name" value="Malonyl-Coenzyme A Acyl Carrier Protein, domain 2"/>
    <property type="match status" value="1"/>
</dbReference>
<evidence type="ECO:0000259" key="5">
    <source>
        <dbReference type="SMART" id="SM00827"/>
    </source>
</evidence>
<dbReference type="PANTHER" id="PTHR42681:SF1">
    <property type="entry name" value="MALONYL-COA-ACYL CARRIER PROTEIN TRANSACYLASE, MITOCHONDRIAL"/>
    <property type="match status" value="1"/>
</dbReference>
<dbReference type="Gene3D" id="3.30.70.250">
    <property type="entry name" value="Malonyl-CoA ACP transacylase, ACP-binding"/>
    <property type="match status" value="1"/>
</dbReference>
<dbReference type="EC" id="2.3.1.39" evidence="1"/>
<dbReference type="InterPro" id="IPR050858">
    <property type="entry name" value="Mal-CoA-ACP_Trans/PKS_FabD"/>
</dbReference>